<comment type="caution">
    <text evidence="2">The sequence shown here is derived from an EMBL/GenBank/DDBJ whole genome shotgun (WGS) entry which is preliminary data.</text>
</comment>
<evidence type="ECO:0000256" key="1">
    <source>
        <dbReference type="SAM" id="MobiDB-lite"/>
    </source>
</evidence>
<dbReference type="RefSeq" id="WP_183584078.1">
    <property type="nucleotide sequence ID" value="NZ_JACHXJ010000004.1"/>
</dbReference>
<evidence type="ECO:0000313" key="3">
    <source>
        <dbReference type="Proteomes" id="UP000517523"/>
    </source>
</evidence>
<protein>
    <submittedName>
        <fullName evidence="2">Uncharacterized protein</fullName>
    </submittedName>
</protein>
<dbReference type="EMBL" id="JACHXJ010000004">
    <property type="protein sequence ID" value="MBB3129884.1"/>
    <property type="molecule type" value="Genomic_DNA"/>
</dbReference>
<feature type="compositionally biased region" description="Polar residues" evidence="1">
    <location>
        <begin position="95"/>
        <end position="110"/>
    </location>
</feature>
<name>A0A839TS31_9BACL</name>
<accession>A0A839TS31</accession>
<dbReference type="AlphaFoldDB" id="A0A839TS31"/>
<sequence>MESNSPAGAFPISVAMPAPANCAAITNTESSSARYHRTRWHPYAPVSTNSTTFISVTAIDAELSANAPSEMGQEGIHAAAKITAVSKKARPGSQRCPTRLSSNSNRCDHR</sequence>
<proteinExistence type="predicted"/>
<reference evidence="2 3" key="1">
    <citation type="submission" date="2020-08" db="EMBL/GenBank/DDBJ databases">
        <title>Genomic Encyclopedia of Type Strains, Phase III (KMG-III): the genomes of soil and plant-associated and newly described type strains.</title>
        <authorList>
            <person name="Whitman W."/>
        </authorList>
    </citation>
    <scope>NUCLEOTIDE SEQUENCE [LARGE SCALE GENOMIC DNA]</scope>
    <source>
        <strain evidence="2 3">CECT 5831</strain>
    </source>
</reference>
<dbReference type="Proteomes" id="UP000517523">
    <property type="component" value="Unassembled WGS sequence"/>
</dbReference>
<feature type="region of interest" description="Disordered" evidence="1">
    <location>
        <begin position="86"/>
        <end position="110"/>
    </location>
</feature>
<evidence type="ECO:0000313" key="2">
    <source>
        <dbReference type="EMBL" id="MBB3129884.1"/>
    </source>
</evidence>
<gene>
    <name evidence="2" type="ORF">FHS19_004589</name>
</gene>
<organism evidence="2 3">
    <name type="scientific">Paenibacillus rhizosphaerae</name>
    <dbReference type="NCBI Taxonomy" id="297318"/>
    <lineage>
        <taxon>Bacteria</taxon>
        <taxon>Bacillati</taxon>
        <taxon>Bacillota</taxon>
        <taxon>Bacilli</taxon>
        <taxon>Bacillales</taxon>
        <taxon>Paenibacillaceae</taxon>
        <taxon>Paenibacillus</taxon>
    </lineage>
</organism>